<dbReference type="EMBL" id="CM046123">
    <property type="protein sequence ID" value="KAI8439499.1"/>
    <property type="molecule type" value="Genomic_DNA"/>
</dbReference>
<name>A0ACC0KSX1_CHOFU</name>
<sequence>MLIFVVFTAFGLIPCVTPESCVYHRCLSCHPDDAASPGSPIECHPSNWVTAQWIHNLGHPPPSTDSKVPVEYRCLKMVATPDDKSLGNTVDVIRGCVPKVQVDSVCLALKAVERARGHSDARCYTCNRNNCNSADTAKTLALPRNIYKPYLLVYRSVHSQYLITKESDGTREITLNHEKTKNSLSLDMMSHLIQAINTNKEDTSLRAIVLSAKGNVFSAGHNLKELHSKIAVSIKSNQVLGLISINWCFKKATELMKSIVQSPVPVIAKALTSNSV</sequence>
<evidence type="ECO:0000313" key="1">
    <source>
        <dbReference type="EMBL" id="KAI8439499.1"/>
    </source>
</evidence>
<comment type="caution">
    <text evidence="1">The sequence shown here is derived from an EMBL/GenBank/DDBJ whole genome shotgun (WGS) entry which is preliminary data.</text>
</comment>
<proteinExistence type="predicted"/>
<reference evidence="1 2" key="1">
    <citation type="journal article" date="2022" name="Genome Biol. Evol.">
        <title>The Spruce Budworm Genome: Reconstructing the Evolutionary History of Antifreeze Proteins.</title>
        <authorList>
            <person name="Beliveau C."/>
            <person name="Gagne P."/>
            <person name="Picq S."/>
            <person name="Vernygora O."/>
            <person name="Keeling C.I."/>
            <person name="Pinkney K."/>
            <person name="Doucet D."/>
            <person name="Wen F."/>
            <person name="Johnston J.S."/>
            <person name="Maaroufi H."/>
            <person name="Boyle B."/>
            <person name="Laroche J."/>
            <person name="Dewar K."/>
            <person name="Juretic N."/>
            <person name="Blackburn G."/>
            <person name="Nisole A."/>
            <person name="Brunet B."/>
            <person name="Brandao M."/>
            <person name="Lumley L."/>
            <person name="Duan J."/>
            <person name="Quan G."/>
            <person name="Lucarotti C.J."/>
            <person name="Roe A.D."/>
            <person name="Sperling F.A.H."/>
            <person name="Levesque R.C."/>
            <person name="Cusson M."/>
        </authorList>
    </citation>
    <scope>NUCLEOTIDE SEQUENCE [LARGE SCALE GENOMIC DNA]</scope>
    <source>
        <strain evidence="1">Glfc:IPQL:Cfum</strain>
    </source>
</reference>
<gene>
    <name evidence="1" type="ORF">MSG28_013262</name>
</gene>
<organism evidence="1 2">
    <name type="scientific">Choristoneura fumiferana</name>
    <name type="common">Spruce budworm moth</name>
    <name type="synonym">Archips fumiferana</name>
    <dbReference type="NCBI Taxonomy" id="7141"/>
    <lineage>
        <taxon>Eukaryota</taxon>
        <taxon>Metazoa</taxon>
        <taxon>Ecdysozoa</taxon>
        <taxon>Arthropoda</taxon>
        <taxon>Hexapoda</taxon>
        <taxon>Insecta</taxon>
        <taxon>Pterygota</taxon>
        <taxon>Neoptera</taxon>
        <taxon>Endopterygota</taxon>
        <taxon>Lepidoptera</taxon>
        <taxon>Glossata</taxon>
        <taxon>Ditrysia</taxon>
        <taxon>Tortricoidea</taxon>
        <taxon>Tortricidae</taxon>
        <taxon>Tortricinae</taxon>
        <taxon>Choristoneura</taxon>
    </lineage>
</organism>
<dbReference type="Proteomes" id="UP001064048">
    <property type="component" value="Chromosome 23"/>
</dbReference>
<accession>A0ACC0KSX1</accession>
<evidence type="ECO:0000313" key="2">
    <source>
        <dbReference type="Proteomes" id="UP001064048"/>
    </source>
</evidence>
<protein>
    <submittedName>
        <fullName evidence="1">Uncharacterized protein</fullName>
    </submittedName>
</protein>
<keyword evidence="2" id="KW-1185">Reference proteome</keyword>